<dbReference type="EMBL" id="CP041238">
    <property type="protein sequence ID" value="QLL62240.1"/>
    <property type="molecule type" value="Genomic_DNA"/>
</dbReference>
<gene>
    <name evidence="1" type="ORF">FKV68_12700</name>
</gene>
<reference evidence="1 2" key="1">
    <citation type="submission" date="2019-06" db="EMBL/GenBank/DDBJ databases">
        <title>Complete genome sequence of Ensifer mexicanus ITTG R7 isolated from nodules of Acacia angustissima (Mill.) Kuntze.</title>
        <authorList>
            <person name="Rincon-Rosales R."/>
            <person name="Rogel M.A."/>
            <person name="Guerrero G."/>
            <person name="Rincon-Molina C.I."/>
            <person name="Lopez-Lopez A."/>
            <person name="Martinez-Romero E."/>
        </authorList>
    </citation>
    <scope>NUCLEOTIDE SEQUENCE [LARGE SCALE GENOMIC DNA]</scope>
    <source>
        <strain evidence="1 2">ITTG R7</strain>
    </source>
</reference>
<evidence type="ECO:0000313" key="2">
    <source>
        <dbReference type="Proteomes" id="UP000510721"/>
    </source>
</evidence>
<organism evidence="1 2">
    <name type="scientific">Sinorhizobium mexicanum</name>
    <dbReference type="NCBI Taxonomy" id="375549"/>
    <lineage>
        <taxon>Bacteria</taxon>
        <taxon>Pseudomonadati</taxon>
        <taxon>Pseudomonadota</taxon>
        <taxon>Alphaproteobacteria</taxon>
        <taxon>Hyphomicrobiales</taxon>
        <taxon>Rhizobiaceae</taxon>
        <taxon>Sinorhizobium/Ensifer group</taxon>
        <taxon>Sinorhizobium</taxon>
    </lineage>
</organism>
<sequence>MDELTIIERHLAEAERHFAEASRHVEKQRRIVAELERDGHDASLAHNVLETFLQSYTAHKAERDRLVQEKTLIVGKT</sequence>
<protein>
    <submittedName>
        <fullName evidence="1">Uncharacterized protein</fullName>
    </submittedName>
</protein>
<dbReference type="RefSeq" id="WP_180938149.1">
    <property type="nucleotide sequence ID" value="NZ_CP041238.1"/>
</dbReference>
<dbReference type="Proteomes" id="UP000510721">
    <property type="component" value="Chromosome"/>
</dbReference>
<keyword evidence="2" id="KW-1185">Reference proteome</keyword>
<dbReference type="KEGG" id="emx:FKV68_12700"/>
<name>A0A859QJ69_9HYPH</name>
<accession>A0A859QJ69</accession>
<evidence type="ECO:0000313" key="1">
    <source>
        <dbReference type="EMBL" id="QLL62240.1"/>
    </source>
</evidence>
<proteinExistence type="predicted"/>
<dbReference type="AlphaFoldDB" id="A0A859QJ69"/>